<evidence type="ECO:0000313" key="7">
    <source>
        <dbReference type="EMBL" id="MTL93897.1"/>
    </source>
</evidence>
<dbReference type="InterPro" id="IPR012338">
    <property type="entry name" value="Beta-lactam/transpept-like"/>
</dbReference>
<proteinExistence type="inferred from homology"/>
<dbReference type="EMBL" id="WMQV01000008">
    <property type="protein sequence ID" value="MTL93897.1"/>
    <property type="molecule type" value="Genomic_DNA"/>
</dbReference>
<protein>
    <submittedName>
        <fullName evidence="7">Penicillin-binding transpeptidase domain-containing protein</fullName>
    </submittedName>
</protein>
<dbReference type="OrthoDB" id="9766847at2"/>
<evidence type="ECO:0000259" key="6">
    <source>
        <dbReference type="Pfam" id="PF05223"/>
    </source>
</evidence>
<keyword evidence="3" id="KW-0472">Membrane</keyword>
<evidence type="ECO:0000259" key="5">
    <source>
        <dbReference type="Pfam" id="PF03717"/>
    </source>
</evidence>
<dbReference type="InterPro" id="IPR050515">
    <property type="entry name" value="Beta-lactam/transpept"/>
</dbReference>
<dbReference type="Pfam" id="PF05223">
    <property type="entry name" value="MecA_N"/>
    <property type="match status" value="1"/>
</dbReference>
<comment type="caution">
    <text evidence="7">The sequence shown here is derived from an EMBL/GenBank/DDBJ whole genome shotgun (WGS) entry which is preliminary data.</text>
</comment>
<dbReference type="PANTHER" id="PTHR30627">
    <property type="entry name" value="PEPTIDOGLYCAN D,D-TRANSPEPTIDASE"/>
    <property type="match status" value="1"/>
</dbReference>
<dbReference type="Gene3D" id="3.10.450.100">
    <property type="entry name" value="NTF2-like, domain 1"/>
    <property type="match status" value="1"/>
</dbReference>
<sequence>MKRGIEMKKVLAIVLLFVTILAGCSSNEVDLLFSSFDEKLVNKDFEGLYLLLSSESQAAITQEEFVTRYNNIYSGIEASNLKTEMGEIDTENEVIPFSLTMDTVAGNFSSSDYELPYIKENGELKILWSEALIFPMMESGDKVRVVTKNSTRGSILDRNGEALASDGTLKIIGIHPAEFDDNNRESKISELATLLDIDEDTIIKKLDANSNPDYFVPIVTVLPGTSLIQFLSNREHEGILIRNTQGRIYKNEEAFGRLLGYIGEITAEQLEADEEGIYTRNSLIGKAGLEQVYEETLRGIDGMEVYIERDGTNIETIALTEARNGSDIKLSIDPNLQVKIYETMNGEKGSATAVDPTTGEILALVSSPSYNSNRYTTYMTNSEKQRREAINYADEANRFTTLYSPGSTFKLITAATGLENGTLDPQEIKTIEGSEWQKESSWGNYKIHRINGQTQVSLKEAVKYSDNIYFAMNALAIGSDAFIKGAEKFTIGTELNIGYPLNTSQVSNSGALSSDILLADSGYGQGQVMVTTLNMALAYSMLSNNGNIMNPNLVLNDSTTPTILKESIVSTDHLTILQDVFSAAVEDSDGTGHLAKIDGVKLAGKTGTAEIKQSQGETGSENGWFVATDLDNSKISIAVVVEDVQNGLGTLGVVSMVGDILKAYLK</sequence>
<feature type="domain" description="Penicillin-binding protein transpeptidase" evidence="4">
    <location>
        <begin position="349"/>
        <end position="645"/>
    </location>
</feature>
<dbReference type="InterPro" id="IPR005311">
    <property type="entry name" value="PBP_dimer"/>
</dbReference>
<accession>A0A6I3ND95</accession>
<dbReference type="SUPFAM" id="SSF56519">
    <property type="entry name" value="Penicillin binding protein dimerisation domain"/>
    <property type="match status" value="1"/>
</dbReference>
<dbReference type="SUPFAM" id="SSF54427">
    <property type="entry name" value="NTF2-like"/>
    <property type="match status" value="1"/>
</dbReference>
<dbReference type="InterPro" id="IPR032710">
    <property type="entry name" value="NTF2-like_dom_sf"/>
</dbReference>
<dbReference type="PROSITE" id="PS51257">
    <property type="entry name" value="PROKAR_LIPOPROTEIN"/>
    <property type="match status" value="1"/>
</dbReference>
<reference evidence="7" key="1">
    <citation type="journal article" date="2019" name="Nat. Med.">
        <title>A library of human gut bacterial isolates paired with longitudinal multiomics data enables mechanistic microbiome research.</title>
        <authorList>
            <person name="Poyet M."/>
            <person name="Groussin M."/>
            <person name="Gibbons S.M."/>
            <person name="Avila-Pacheco J."/>
            <person name="Jiang X."/>
            <person name="Kearney S.M."/>
            <person name="Perrotta A.R."/>
            <person name="Berdy B."/>
            <person name="Zhao S."/>
            <person name="Lieberman T.D."/>
            <person name="Swanson P.K."/>
            <person name="Smith M."/>
            <person name="Roesemann S."/>
            <person name="Alexander J.E."/>
            <person name="Rich S.A."/>
            <person name="Livny J."/>
            <person name="Vlamakis H."/>
            <person name="Clish C."/>
            <person name="Bullock K."/>
            <person name="Deik A."/>
            <person name="Scott J."/>
            <person name="Pierce K.A."/>
            <person name="Xavier R.J."/>
            <person name="Alm E.J."/>
        </authorList>
    </citation>
    <scope>NUCLEOTIDE SEQUENCE</scope>
    <source>
        <strain evidence="7">BIOML-A179</strain>
    </source>
</reference>
<name>A0A6I3ND95_9FIRM</name>
<dbReference type="GO" id="GO:0008658">
    <property type="term" value="F:penicillin binding"/>
    <property type="evidence" value="ECO:0007669"/>
    <property type="project" value="InterPro"/>
</dbReference>
<dbReference type="InterPro" id="IPR007887">
    <property type="entry name" value="MecA_N"/>
</dbReference>
<dbReference type="Gene3D" id="3.40.710.10">
    <property type="entry name" value="DD-peptidase/beta-lactamase superfamily"/>
    <property type="match status" value="1"/>
</dbReference>
<comment type="similarity">
    <text evidence="2">Belongs to the transpeptidase family.</text>
</comment>
<dbReference type="GO" id="GO:0071555">
    <property type="term" value="P:cell wall organization"/>
    <property type="evidence" value="ECO:0007669"/>
    <property type="project" value="TreeGrafter"/>
</dbReference>
<feature type="domain" description="Penicillin-binding protein dimerisation" evidence="5">
    <location>
        <begin position="148"/>
        <end position="315"/>
    </location>
</feature>
<dbReference type="AlphaFoldDB" id="A0A6I3ND95"/>
<feature type="domain" description="NTF2-like N-terminal transpeptidase" evidence="6">
    <location>
        <begin position="33"/>
        <end position="140"/>
    </location>
</feature>
<dbReference type="Gene3D" id="3.30.1390.30">
    <property type="entry name" value="Penicillin-binding protein 2a, domain 3"/>
    <property type="match status" value="1"/>
</dbReference>
<evidence type="ECO:0000256" key="3">
    <source>
        <dbReference type="ARBA" id="ARBA00023136"/>
    </source>
</evidence>
<dbReference type="Pfam" id="PF03717">
    <property type="entry name" value="PBP_dimer"/>
    <property type="match status" value="1"/>
</dbReference>
<dbReference type="InterPro" id="IPR001460">
    <property type="entry name" value="PCN-bd_Tpept"/>
</dbReference>
<dbReference type="Pfam" id="PF00905">
    <property type="entry name" value="Transpeptidase"/>
    <property type="match status" value="1"/>
</dbReference>
<dbReference type="InterPro" id="IPR036138">
    <property type="entry name" value="PBP_dimer_sf"/>
</dbReference>
<dbReference type="PANTHER" id="PTHR30627:SF25">
    <property type="entry name" value="PENICILLIN-BINDING PROTEIN 3"/>
    <property type="match status" value="1"/>
</dbReference>
<gene>
    <name evidence="7" type="ORF">GMA64_05115</name>
</gene>
<evidence type="ECO:0000256" key="1">
    <source>
        <dbReference type="ARBA" id="ARBA00004370"/>
    </source>
</evidence>
<dbReference type="GO" id="GO:0046677">
    <property type="term" value="P:response to antibiotic"/>
    <property type="evidence" value="ECO:0007669"/>
    <property type="project" value="InterPro"/>
</dbReference>
<dbReference type="SUPFAM" id="SSF56601">
    <property type="entry name" value="beta-lactamase/transpeptidase-like"/>
    <property type="match status" value="1"/>
</dbReference>
<organism evidence="7">
    <name type="scientific">Turicibacter sanguinis</name>
    <dbReference type="NCBI Taxonomy" id="154288"/>
    <lineage>
        <taxon>Bacteria</taxon>
        <taxon>Bacillati</taxon>
        <taxon>Bacillota</taxon>
        <taxon>Erysipelotrichia</taxon>
        <taxon>Erysipelotrichales</taxon>
        <taxon>Turicibacteraceae</taxon>
        <taxon>Turicibacter</taxon>
    </lineage>
</organism>
<evidence type="ECO:0000256" key="2">
    <source>
        <dbReference type="ARBA" id="ARBA00007171"/>
    </source>
</evidence>
<dbReference type="GO" id="GO:0071972">
    <property type="term" value="F:peptidoglycan L,D-transpeptidase activity"/>
    <property type="evidence" value="ECO:0007669"/>
    <property type="project" value="TreeGrafter"/>
</dbReference>
<comment type="subcellular location">
    <subcellularLocation>
        <location evidence="1">Membrane</location>
    </subcellularLocation>
</comment>
<evidence type="ECO:0000259" key="4">
    <source>
        <dbReference type="Pfam" id="PF00905"/>
    </source>
</evidence>
<dbReference type="GO" id="GO:0005886">
    <property type="term" value="C:plasma membrane"/>
    <property type="evidence" value="ECO:0007669"/>
    <property type="project" value="TreeGrafter"/>
</dbReference>
<dbReference type="Gene3D" id="3.90.1310.10">
    <property type="entry name" value="Penicillin-binding protein 2a (Domain 2)"/>
    <property type="match status" value="1"/>
</dbReference>